<keyword evidence="2" id="KW-1185">Reference proteome</keyword>
<reference evidence="1" key="1">
    <citation type="journal article" date="2023" name="Mol. Biol. Evol.">
        <title>Third-Generation Sequencing Reveals the Adaptive Role of the Epigenome in Three Deep-Sea Polychaetes.</title>
        <authorList>
            <person name="Perez M."/>
            <person name="Aroh O."/>
            <person name="Sun Y."/>
            <person name="Lan Y."/>
            <person name="Juniper S.K."/>
            <person name="Young C.R."/>
            <person name="Angers B."/>
            <person name="Qian P.Y."/>
        </authorList>
    </citation>
    <scope>NUCLEOTIDE SEQUENCE</scope>
    <source>
        <strain evidence="1">R07B-5</strain>
    </source>
</reference>
<proteinExistence type="predicted"/>
<organism evidence="1 2">
    <name type="scientific">Ridgeia piscesae</name>
    <name type="common">Tubeworm</name>
    <dbReference type="NCBI Taxonomy" id="27915"/>
    <lineage>
        <taxon>Eukaryota</taxon>
        <taxon>Metazoa</taxon>
        <taxon>Spiralia</taxon>
        <taxon>Lophotrochozoa</taxon>
        <taxon>Annelida</taxon>
        <taxon>Polychaeta</taxon>
        <taxon>Sedentaria</taxon>
        <taxon>Canalipalpata</taxon>
        <taxon>Sabellida</taxon>
        <taxon>Siboglinidae</taxon>
        <taxon>Ridgeia</taxon>
    </lineage>
</organism>
<dbReference type="Proteomes" id="UP001209878">
    <property type="component" value="Unassembled WGS sequence"/>
</dbReference>
<protein>
    <submittedName>
        <fullName evidence="1">Uncharacterized protein</fullName>
    </submittedName>
</protein>
<dbReference type="AlphaFoldDB" id="A0AAD9UG38"/>
<name>A0AAD9UG38_RIDPI</name>
<accession>A0AAD9UG38</accession>
<comment type="caution">
    <text evidence="1">The sequence shown here is derived from an EMBL/GenBank/DDBJ whole genome shotgun (WGS) entry which is preliminary data.</text>
</comment>
<gene>
    <name evidence="1" type="ORF">NP493_146g03034</name>
</gene>
<evidence type="ECO:0000313" key="2">
    <source>
        <dbReference type="Proteomes" id="UP001209878"/>
    </source>
</evidence>
<sequence length="192" mass="22420">MNKCYTTQEKPMQQETSIRPNFVAQPQHNCRRVTSSTFTFSLPENWLHPLCPKSKYHHFLATFPTEHDTRVQMPYRNLISGIHRLQLHSKYRFCSTRNCVEQCHIPGGSTKFVHRSLTQYMIIVTLTGNSSSISDFMIIFVCSIVRRNQTNCLNTIKQQQDFWPRNGCNSTITPQTHLGRQLDYINVTQQTH</sequence>
<dbReference type="EMBL" id="JAODUO010000146">
    <property type="protein sequence ID" value="KAK2188044.1"/>
    <property type="molecule type" value="Genomic_DNA"/>
</dbReference>
<evidence type="ECO:0000313" key="1">
    <source>
        <dbReference type="EMBL" id="KAK2188044.1"/>
    </source>
</evidence>